<evidence type="ECO:0000313" key="4">
    <source>
        <dbReference type="Proteomes" id="UP000596351"/>
    </source>
</evidence>
<proteinExistence type="predicted"/>
<reference evidence="3 4" key="1">
    <citation type="submission" date="2018-09" db="EMBL/GenBank/DDBJ databases">
        <title>Rhizobium sp. MAE2-X.</title>
        <authorList>
            <person name="Lee Y."/>
            <person name="Jeon C.O."/>
        </authorList>
    </citation>
    <scope>NUCLEOTIDE SEQUENCE [LARGE SCALE GENOMIC DNA]</scope>
    <source>
        <strain evidence="3 4">MAE2-X</strain>
    </source>
</reference>
<name>A0ABX7EWZ3_9HYPH</name>
<sequence length="71" mass="7041">MNVKRTTAILAVLGLLTACGDGGNNSSSNSTGSQQDVAPDTLPAMEADRDPTPQTGTGGAGQSRPDGQANP</sequence>
<keyword evidence="2" id="KW-0732">Signal</keyword>
<protein>
    <recommendedName>
        <fullName evidence="5">Lipoprotein</fullName>
    </recommendedName>
</protein>
<feature type="region of interest" description="Disordered" evidence="1">
    <location>
        <begin position="19"/>
        <end position="71"/>
    </location>
</feature>
<accession>A0ABX7EWZ3</accession>
<feature type="compositionally biased region" description="Low complexity" evidence="1">
    <location>
        <begin position="24"/>
        <end position="33"/>
    </location>
</feature>
<feature type="signal peptide" evidence="2">
    <location>
        <begin position="1"/>
        <end position="20"/>
    </location>
</feature>
<dbReference type="EMBL" id="CP032405">
    <property type="protein sequence ID" value="QRF51753.1"/>
    <property type="molecule type" value="Genomic_DNA"/>
</dbReference>
<evidence type="ECO:0000313" key="3">
    <source>
        <dbReference type="EMBL" id="QRF51753.1"/>
    </source>
</evidence>
<dbReference type="Proteomes" id="UP000596351">
    <property type="component" value="Chromosome"/>
</dbReference>
<keyword evidence="4" id="KW-1185">Reference proteome</keyword>
<dbReference type="RefSeq" id="WP_203019649.1">
    <property type="nucleotide sequence ID" value="NZ_CP032405.1"/>
</dbReference>
<dbReference type="PROSITE" id="PS51257">
    <property type="entry name" value="PROKAR_LIPOPROTEIN"/>
    <property type="match status" value="1"/>
</dbReference>
<gene>
    <name evidence="3" type="ORF">D4A92_10060</name>
</gene>
<evidence type="ECO:0000256" key="2">
    <source>
        <dbReference type="SAM" id="SignalP"/>
    </source>
</evidence>
<organism evidence="3 4">
    <name type="scientific">Rhizobium rosettiformans</name>
    <dbReference type="NCBI Taxonomy" id="1368430"/>
    <lineage>
        <taxon>Bacteria</taxon>
        <taxon>Pseudomonadati</taxon>
        <taxon>Pseudomonadota</taxon>
        <taxon>Alphaproteobacteria</taxon>
        <taxon>Hyphomicrobiales</taxon>
        <taxon>Rhizobiaceae</taxon>
        <taxon>Rhizobium/Agrobacterium group</taxon>
        <taxon>Rhizobium</taxon>
    </lineage>
</organism>
<feature type="chain" id="PRO_5046641050" description="Lipoprotein" evidence="2">
    <location>
        <begin position="21"/>
        <end position="71"/>
    </location>
</feature>
<evidence type="ECO:0008006" key="5">
    <source>
        <dbReference type="Google" id="ProtNLM"/>
    </source>
</evidence>
<evidence type="ECO:0000256" key="1">
    <source>
        <dbReference type="SAM" id="MobiDB-lite"/>
    </source>
</evidence>